<dbReference type="Proteomes" id="UP000233417">
    <property type="component" value="Unassembled WGS sequence"/>
</dbReference>
<keyword evidence="1" id="KW-0812">Transmembrane</keyword>
<accession>A0A2N2F3P4</accession>
<name>A0A2N2F3P4_9BACT</name>
<organism evidence="2 3">
    <name type="scientific">Candidatus Dojkabacteria bacterium HGW-Dojkabacteria-1</name>
    <dbReference type="NCBI Taxonomy" id="2013761"/>
    <lineage>
        <taxon>Bacteria</taxon>
        <taxon>Candidatus Dojkabacteria</taxon>
    </lineage>
</organism>
<dbReference type="EMBL" id="PHAO01000001">
    <property type="protein sequence ID" value="PKN02831.1"/>
    <property type="molecule type" value="Genomic_DNA"/>
</dbReference>
<keyword evidence="1" id="KW-1133">Transmembrane helix</keyword>
<protein>
    <recommendedName>
        <fullName evidence="4">Iron hydrogenase</fullName>
    </recommendedName>
</protein>
<feature type="transmembrane region" description="Helical" evidence="1">
    <location>
        <begin position="12"/>
        <end position="34"/>
    </location>
</feature>
<feature type="transmembrane region" description="Helical" evidence="1">
    <location>
        <begin position="111"/>
        <end position="133"/>
    </location>
</feature>
<evidence type="ECO:0008006" key="4">
    <source>
        <dbReference type="Google" id="ProtNLM"/>
    </source>
</evidence>
<sequence length="172" mass="19036">MQLTKEKRYTLLGLDLNTLTLYTIYLFAFLIPLVVGHPQLLVGSAINFLIIFSTLRYGFKRSLPVLITPSLVATGTGLLFGSATLFLVYLMPFIMVSNIILSYTISKQNNVLGIALGIFFKVAFLYTFTSILVQNIGLPSIFLNSMGLIQIYTALIGGSIAFVLNIFTHKIK</sequence>
<feature type="transmembrane region" description="Helical" evidence="1">
    <location>
        <begin position="145"/>
        <end position="167"/>
    </location>
</feature>
<reference evidence="2 3" key="1">
    <citation type="journal article" date="2017" name="ISME J.">
        <title>Potential for microbial H2 and metal transformations associated with novel bacteria and archaea in deep terrestrial subsurface sediments.</title>
        <authorList>
            <person name="Hernsdorf A.W."/>
            <person name="Amano Y."/>
            <person name="Miyakawa K."/>
            <person name="Ise K."/>
            <person name="Suzuki Y."/>
            <person name="Anantharaman K."/>
            <person name="Probst A."/>
            <person name="Burstein D."/>
            <person name="Thomas B.C."/>
            <person name="Banfield J.F."/>
        </authorList>
    </citation>
    <scope>NUCLEOTIDE SEQUENCE [LARGE SCALE GENOMIC DNA]</scope>
    <source>
        <strain evidence="2">HGW-Dojkabacteria-1</strain>
    </source>
</reference>
<feature type="transmembrane region" description="Helical" evidence="1">
    <location>
        <begin position="40"/>
        <end position="59"/>
    </location>
</feature>
<evidence type="ECO:0000313" key="3">
    <source>
        <dbReference type="Proteomes" id="UP000233417"/>
    </source>
</evidence>
<dbReference type="AlphaFoldDB" id="A0A2N2F3P4"/>
<evidence type="ECO:0000313" key="2">
    <source>
        <dbReference type="EMBL" id="PKN02831.1"/>
    </source>
</evidence>
<proteinExistence type="predicted"/>
<gene>
    <name evidence="2" type="ORF">CVU76_02285</name>
</gene>
<evidence type="ECO:0000256" key="1">
    <source>
        <dbReference type="SAM" id="Phobius"/>
    </source>
</evidence>
<keyword evidence="1" id="KW-0472">Membrane</keyword>
<comment type="caution">
    <text evidence="2">The sequence shown here is derived from an EMBL/GenBank/DDBJ whole genome shotgun (WGS) entry which is preliminary data.</text>
</comment>